<dbReference type="Proteomes" id="UP000324022">
    <property type="component" value="Unassembled WGS sequence"/>
</dbReference>
<gene>
    <name evidence="7" type="ORF">UTRI_05237_B</name>
</gene>
<dbReference type="SUPFAM" id="SSF144091">
    <property type="entry name" value="Rhomboid-like"/>
    <property type="match status" value="1"/>
</dbReference>
<dbReference type="InterPro" id="IPR022764">
    <property type="entry name" value="Peptidase_S54_rhomboid_dom"/>
</dbReference>
<evidence type="ECO:0000313" key="7">
    <source>
        <dbReference type="EMBL" id="SPO31121.1"/>
    </source>
</evidence>
<dbReference type="AlphaFoldDB" id="A0A5C3ENS4"/>
<dbReference type="GO" id="GO:0016020">
    <property type="term" value="C:membrane"/>
    <property type="evidence" value="ECO:0007669"/>
    <property type="project" value="UniProtKB-SubCell"/>
</dbReference>
<feature type="domain" description="Peptidase S54 rhomboid" evidence="6">
    <location>
        <begin position="46"/>
        <end position="110"/>
    </location>
</feature>
<evidence type="ECO:0000259" key="6">
    <source>
        <dbReference type="Pfam" id="PF01694"/>
    </source>
</evidence>
<dbReference type="GO" id="GO:0004252">
    <property type="term" value="F:serine-type endopeptidase activity"/>
    <property type="evidence" value="ECO:0007669"/>
    <property type="project" value="InterPro"/>
</dbReference>
<protein>
    <recommendedName>
        <fullName evidence="6">Peptidase S54 rhomboid domain-containing protein</fullName>
    </recommendedName>
</protein>
<feature type="transmembrane region" description="Helical" evidence="5">
    <location>
        <begin position="55"/>
        <end position="75"/>
    </location>
</feature>
<feature type="transmembrane region" description="Helical" evidence="5">
    <location>
        <begin position="14"/>
        <end position="34"/>
    </location>
</feature>
<proteinExistence type="predicted"/>
<evidence type="ECO:0000313" key="8">
    <source>
        <dbReference type="Proteomes" id="UP000324022"/>
    </source>
</evidence>
<dbReference type="InterPro" id="IPR035952">
    <property type="entry name" value="Rhomboid-like_sf"/>
</dbReference>
<evidence type="ECO:0000256" key="1">
    <source>
        <dbReference type="ARBA" id="ARBA00004141"/>
    </source>
</evidence>
<evidence type="ECO:0000256" key="2">
    <source>
        <dbReference type="ARBA" id="ARBA00022692"/>
    </source>
</evidence>
<dbReference type="PANTHER" id="PTHR43066">
    <property type="entry name" value="RHOMBOID-RELATED PROTEIN"/>
    <property type="match status" value="1"/>
</dbReference>
<reference evidence="7 8" key="1">
    <citation type="submission" date="2018-03" db="EMBL/GenBank/DDBJ databases">
        <authorList>
            <person name="Guldener U."/>
        </authorList>
    </citation>
    <scope>NUCLEOTIDE SEQUENCE [LARGE SCALE GENOMIC DNA]</scope>
    <source>
        <strain evidence="7 8">NBRC100155</strain>
    </source>
</reference>
<dbReference type="Pfam" id="PF01694">
    <property type="entry name" value="Rhomboid"/>
    <property type="match status" value="1"/>
</dbReference>
<dbReference type="OrthoDB" id="272778at2759"/>
<keyword evidence="4 5" id="KW-0472">Membrane</keyword>
<evidence type="ECO:0000256" key="3">
    <source>
        <dbReference type="ARBA" id="ARBA00022989"/>
    </source>
</evidence>
<evidence type="ECO:0000256" key="4">
    <source>
        <dbReference type="ARBA" id="ARBA00023136"/>
    </source>
</evidence>
<dbReference type="Gene3D" id="1.20.1540.10">
    <property type="entry name" value="Rhomboid-like"/>
    <property type="match status" value="1"/>
</dbReference>
<comment type="subcellular location">
    <subcellularLocation>
        <location evidence="1">Membrane</location>
        <topology evidence="1">Multi-pass membrane protein</topology>
    </subcellularLocation>
</comment>
<dbReference type="PANTHER" id="PTHR43066:SF21">
    <property type="entry name" value="UBIQUITIN-ASSOCIATED DOMAIN-CONTAINING PROTEIN 2"/>
    <property type="match status" value="1"/>
</dbReference>
<feature type="transmembrane region" description="Helical" evidence="5">
    <location>
        <begin position="87"/>
        <end position="113"/>
    </location>
</feature>
<accession>A0A5C3ENS4</accession>
<keyword evidence="8" id="KW-1185">Reference proteome</keyword>
<dbReference type="EMBL" id="OOIN01000036">
    <property type="protein sequence ID" value="SPO31121.1"/>
    <property type="molecule type" value="Genomic_DNA"/>
</dbReference>
<evidence type="ECO:0000256" key="5">
    <source>
        <dbReference type="SAM" id="Phobius"/>
    </source>
</evidence>
<keyword evidence="3 5" id="KW-1133">Transmembrane helix</keyword>
<organism evidence="7 8">
    <name type="scientific">Ustilago trichophora</name>
    <dbReference type="NCBI Taxonomy" id="86804"/>
    <lineage>
        <taxon>Eukaryota</taxon>
        <taxon>Fungi</taxon>
        <taxon>Dikarya</taxon>
        <taxon>Basidiomycota</taxon>
        <taxon>Ustilaginomycotina</taxon>
        <taxon>Ustilaginomycetes</taxon>
        <taxon>Ustilaginales</taxon>
        <taxon>Ustilaginaceae</taxon>
        <taxon>Ustilago</taxon>
    </lineage>
</organism>
<sequence length="360" mass="39927">MVAGFTHAPLTKGILITVSIASVLVSLFQLKPFIHLQIHPHLTVHHQWYRLFTQHFAFINSSELFLALLLFYNVGVKVERTFGTYKFASFLAVTTTLYTLAQLVLLGLASLLLTRYTAPFETGNRVEREAERHWLINGASPAGPWGLLFAIIHQHQSIIPHLWCISLASPDLQLTDQHIQIHPLSLLLTFSQTTSTIFASTLGILVSSLYRSHIPPFSKLKHYRIPLRLYRIAALLFTPWIGQTRPPQRSWRAEAPIRRTLQAREARLAEHNAAVANLNRSSSGLPRIASLLRRRGSAVQGQGQGPALGQGLPGVVQQQLPTIGERSNRAGWNDVPPNLAAIGGAGERRHGENVGDHPAT</sequence>
<name>A0A5C3ENS4_9BASI</name>
<keyword evidence="2 5" id="KW-0812">Transmembrane</keyword>